<gene>
    <name evidence="1" type="ORF">GMARGA_LOCUS6299</name>
</gene>
<organism evidence="1 2">
    <name type="scientific">Gigaspora margarita</name>
    <dbReference type="NCBI Taxonomy" id="4874"/>
    <lineage>
        <taxon>Eukaryota</taxon>
        <taxon>Fungi</taxon>
        <taxon>Fungi incertae sedis</taxon>
        <taxon>Mucoromycota</taxon>
        <taxon>Glomeromycotina</taxon>
        <taxon>Glomeromycetes</taxon>
        <taxon>Diversisporales</taxon>
        <taxon>Gigasporaceae</taxon>
        <taxon>Gigaspora</taxon>
    </lineage>
</organism>
<accession>A0ABN7UG56</accession>
<dbReference type="EMBL" id="CAJVQB010002830">
    <property type="protein sequence ID" value="CAG8588627.1"/>
    <property type="molecule type" value="Genomic_DNA"/>
</dbReference>
<name>A0ABN7UG56_GIGMA</name>
<reference evidence="1 2" key="1">
    <citation type="submission" date="2021-06" db="EMBL/GenBank/DDBJ databases">
        <authorList>
            <person name="Kallberg Y."/>
            <person name="Tangrot J."/>
            <person name="Rosling A."/>
        </authorList>
    </citation>
    <scope>NUCLEOTIDE SEQUENCE [LARGE SCALE GENOMIC DNA]</scope>
    <source>
        <strain evidence="1 2">120-4 pot B 10/14</strain>
    </source>
</reference>
<protein>
    <submittedName>
        <fullName evidence="1">29102_t:CDS:1</fullName>
    </submittedName>
</protein>
<comment type="caution">
    <text evidence="1">The sequence shown here is derived from an EMBL/GenBank/DDBJ whole genome shotgun (WGS) entry which is preliminary data.</text>
</comment>
<evidence type="ECO:0000313" key="2">
    <source>
        <dbReference type="Proteomes" id="UP000789901"/>
    </source>
</evidence>
<evidence type="ECO:0000313" key="1">
    <source>
        <dbReference type="EMBL" id="CAG8588627.1"/>
    </source>
</evidence>
<sequence>MVSFIFKPDYESSQQPQNLPAIGRPQITQNTVHQSISTSIAVQIYDDLVKGGNPFSELQGSVIPLQNTEFQTVLFEGLSP</sequence>
<keyword evidence="2" id="KW-1185">Reference proteome</keyword>
<proteinExistence type="predicted"/>
<dbReference type="Proteomes" id="UP000789901">
    <property type="component" value="Unassembled WGS sequence"/>
</dbReference>